<proteinExistence type="predicted"/>
<reference evidence="2" key="1">
    <citation type="submission" date="2016-10" db="EMBL/GenBank/DDBJ databases">
        <authorList>
            <person name="Varghese N."/>
            <person name="Submissions S."/>
        </authorList>
    </citation>
    <scope>NUCLEOTIDE SEQUENCE [LARGE SCALE GENOMIC DNA]</scope>
    <source>
        <strain evidence="2">DSM 45422</strain>
    </source>
</reference>
<dbReference type="OrthoDB" id="7566033at2"/>
<dbReference type="Pfam" id="PF13826">
    <property type="entry name" value="Monooxy_af470-like"/>
    <property type="match status" value="1"/>
</dbReference>
<dbReference type="AlphaFoldDB" id="A0A1H3M5A1"/>
<accession>A0A1H3M5A1</accession>
<dbReference type="RefSeq" id="WP_091159115.1">
    <property type="nucleotide sequence ID" value="NZ_FNOT01000010.1"/>
</dbReference>
<evidence type="ECO:0000313" key="1">
    <source>
        <dbReference type="EMBL" id="SDY71897.1"/>
    </source>
</evidence>
<gene>
    <name evidence="1" type="ORF">SAMN05660209_03561</name>
</gene>
<dbReference type="Proteomes" id="UP000198921">
    <property type="component" value="Unassembled WGS sequence"/>
</dbReference>
<dbReference type="InterPro" id="IPR025444">
    <property type="entry name" value="Monooxy_af470"/>
</dbReference>
<protein>
    <recommendedName>
        <fullName evidence="3">DUF4188 domain-containing protein</fullName>
    </recommendedName>
</protein>
<dbReference type="EMBL" id="FNOT01000010">
    <property type="protein sequence ID" value="SDY71897.1"/>
    <property type="molecule type" value="Genomic_DNA"/>
</dbReference>
<keyword evidence="2" id="KW-1185">Reference proteome</keyword>
<organism evidence="1 2">
    <name type="scientific">Geodermatophilus africanus</name>
    <dbReference type="NCBI Taxonomy" id="1137993"/>
    <lineage>
        <taxon>Bacteria</taxon>
        <taxon>Bacillati</taxon>
        <taxon>Actinomycetota</taxon>
        <taxon>Actinomycetes</taxon>
        <taxon>Geodermatophilales</taxon>
        <taxon>Geodermatophilaceae</taxon>
        <taxon>Geodermatophilus</taxon>
    </lineage>
</organism>
<evidence type="ECO:0008006" key="3">
    <source>
        <dbReference type="Google" id="ProtNLM"/>
    </source>
</evidence>
<name>A0A1H3M5A1_9ACTN</name>
<evidence type="ECO:0000313" key="2">
    <source>
        <dbReference type="Proteomes" id="UP000198921"/>
    </source>
</evidence>
<sequence length="156" mass="17489">MARIAPGRWTHTHEGDLTVFLIGMRINRPWRPDAWFPVLAAMGPMLAELARDPGSGFLGHRMTLGWRGPVLVQYWRTVEDVYRYATNTGARHRPAWSAFNRRVRRVPGAVGIWHETYEVARAESVYVDLPVQGLAAATGAREVTGRLDRAAARLSA</sequence>